<evidence type="ECO:0000313" key="1">
    <source>
        <dbReference type="EMBL" id="EPB86836.1"/>
    </source>
</evidence>
<protein>
    <submittedName>
        <fullName evidence="1">Uncharacterized protein</fullName>
    </submittedName>
</protein>
<evidence type="ECO:0000313" key="2">
    <source>
        <dbReference type="Proteomes" id="UP000014254"/>
    </source>
</evidence>
<dbReference type="Gene3D" id="3.40.50.1110">
    <property type="entry name" value="SGNH hydrolase"/>
    <property type="match status" value="1"/>
</dbReference>
<gene>
    <name evidence="1" type="ORF">HMPREF1544_06361</name>
</gene>
<dbReference type="EMBL" id="KE123980">
    <property type="protein sequence ID" value="EPB86836.1"/>
    <property type="molecule type" value="Genomic_DNA"/>
</dbReference>
<dbReference type="OrthoDB" id="2244377at2759"/>
<reference evidence="2" key="1">
    <citation type="submission" date="2013-05" db="EMBL/GenBank/DDBJ databases">
        <title>The Genome sequence of Mucor circinelloides f. circinelloides 1006PhL.</title>
        <authorList>
            <consortium name="The Broad Institute Genomics Platform"/>
            <person name="Cuomo C."/>
            <person name="Earl A."/>
            <person name="Findley K."/>
            <person name="Lee S.C."/>
            <person name="Walker B."/>
            <person name="Young S."/>
            <person name="Zeng Q."/>
            <person name="Gargeya S."/>
            <person name="Fitzgerald M."/>
            <person name="Haas B."/>
            <person name="Abouelleil A."/>
            <person name="Allen A.W."/>
            <person name="Alvarado L."/>
            <person name="Arachchi H.M."/>
            <person name="Berlin A.M."/>
            <person name="Chapman S.B."/>
            <person name="Gainer-Dewar J."/>
            <person name="Goldberg J."/>
            <person name="Griggs A."/>
            <person name="Gujja S."/>
            <person name="Hansen M."/>
            <person name="Howarth C."/>
            <person name="Imamovic A."/>
            <person name="Ireland A."/>
            <person name="Larimer J."/>
            <person name="McCowan C."/>
            <person name="Murphy C."/>
            <person name="Pearson M."/>
            <person name="Poon T.W."/>
            <person name="Priest M."/>
            <person name="Roberts A."/>
            <person name="Saif S."/>
            <person name="Shea T."/>
            <person name="Sisk P."/>
            <person name="Sykes S."/>
            <person name="Wortman J."/>
            <person name="Nusbaum C."/>
            <person name="Birren B."/>
        </authorList>
    </citation>
    <scope>NUCLEOTIDE SEQUENCE [LARGE SCALE GENOMIC DNA]</scope>
    <source>
        <strain evidence="2">1006PhL</strain>
    </source>
</reference>
<dbReference type="InterPro" id="IPR036514">
    <property type="entry name" value="SGNH_hydro_sf"/>
</dbReference>
<organism evidence="1 2">
    <name type="scientific">Mucor circinelloides f. circinelloides (strain 1006PhL)</name>
    <name type="common">Mucormycosis agent</name>
    <name type="synonym">Calyptromyces circinelloides</name>
    <dbReference type="NCBI Taxonomy" id="1220926"/>
    <lineage>
        <taxon>Eukaryota</taxon>
        <taxon>Fungi</taxon>
        <taxon>Fungi incertae sedis</taxon>
        <taxon>Mucoromycota</taxon>
        <taxon>Mucoromycotina</taxon>
        <taxon>Mucoromycetes</taxon>
        <taxon>Mucorales</taxon>
        <taxon>Mucorineae</taxon>
        <taxon>Mucoraceae</taxon>
        <taxon>Mucor</taxon>
    </lineage>
</organism>
<dbReference type="AlphaFoldDB" id="S2J9L1"/>
<proteinExistence type="predicted"/>
<accession>S2J9L1</accession>
<dbReference type="InParanoid" id="S2J9L1"/>
<dbReference type="STRING" id="1220926.S2J9L1"/>
<keyword evidence="2" id="KW-1185">Reference proteome</keyword>
<dbReference type="Proteomes" id="UP000014254">
    <property type="component" value="Unassembled WGS sequence"/>
</dbReference>
<sequence length="360" mass="41179">MPPACQGADFRWLASDRSHWDGWVSKSFFMRKDGRFTRRNVQIGQDESICVAVLLGPIPAVSSIKHMPHYAPSDSIILTATSESTGSAIPIRLQQHDKQSNVYYASVKFSQHGVWSLDTSVEYRSYFWEQPGIHHYRPNRFTSRNRLTVYKKPNEKSETKDSLVEQYGGCDFTEAFALKDSAWIQKEYAQDLDNVRFEGANSVFSPSCQFDFERSCFQSRLSLHIWGDHHLKRLPKADVVILGVGNLDMNNMRQHPNDFAKVFMSFLDYTVNDVYPNQRIIVKTTQYFAGHAGGLNYGRSEAYANIIRSAIASLSEQDKQRVILWDTHQLGYKQNQCGDSLFSHSHVVDIENAILSNLFI</sequence>
<dbReference type="VEuPathDB" id="FungiDB:HMPREF1544_06361"/>
<name>S2J9L1_MUCC1</name>